<comment type="subcellular location">
    <subcellularLocation>
        <location evidence="1">Cell membrane</location>
        <topology evidence="1">Single-pass membrane protein</topology>
    </subcellularLocation>
</comment>
<keyword evidence="5 21" id="KW-0812">Transmembrane</keyword>
<dbReference type="PANTHER" id="PTHR24416">
    <property type="entry name" value="TYROSINE-PROTEIN KINASE RECEPTOR"/>
    <property type="match status" value="1"/>
</dbReference>
<dbReference type="InterPro" id="IPR000719">
    <property type="entry name" value="Prot_kinase_dom"/>
</dbReference>
<dbReference type="InterPro" id="IPR013783">
    <property type="entry name" value="Ig-like_fold"/>
</dbReference>
<dbReference type="PROSITE" id="PS00107">
    <property type="entry name" value="PROTEIN_KINASE_ATP"/>
    <property type="match status" value="1"/>
</dbReference>
<evidence type="ECO:0000256" key="10">
    <source>
        <dbReference type="ARBA" id="ARBA00023136"/>
    </source>
</evidence>
<feature type="domain" description="Ig-like" evidence="23">
    <location>
        <begin position="240"/>
        <end position="337"/>
    </location>
</feature>
<dbReference type="EC" id="2.7.10.1" evidence="2"/>
<evidence type="ECO:0000256" key="19">
    <source>
        <dbReference type="PIRSR" id="PIRSR000615-3"/>
    </source>
</evidence>
<evidence type="ECO:0000313" key="25">
    <source>
        <dbReference type="WBParaSite" id="PgR119X_g020_t03"/>
    </source>
</evidence>
<evidence type="ECO:0000256" key="20">
    <source>
        <dbReference type="PROSITE-ProRule" id="PRU10141"/>
    </source>
</evidence>
<dbReference type="Pfam" id="PF00047">
    <property type="entry name" value="ig"/>
    <property type="match status" value="1"/>
</dbReference>
<keyword evidence="15" id="KW-0393">Immunoglobulin domain</keyword>
<reference evidence="25" key="1">
    <citation type="submission" date="2022-11" db="UniProtKB">
        <authorList>
            <consortium name="WormBaseParasite"/>
        </authorList>
    </citation>
    <scope>IDENTIFICATION</scope>
</reference>
<keyword evidence="3" id="KW-1003">Cell membrane</keyword>
<dbReference type="SMART" id="SM00408">
    <property type="entry name" value="IGc2"/>
    <property type="match status" value="4"/>
</dbReference>
<dbReference type="GO" id="GO:0043235">
    <property type="term" value="C:receptor complex"/>
    <property type="evidence" value="ECO:0007669"/>
    <property type="project" value="TreeGrafter"/>
</dbReference>
<dbReference type="InterPro" id="IPR007110">
    <property type="entry name" value="Ig-like_dom"/>
</dbReference>
<evidence type="ECO:0000256" key="17">
    <source>
        <dbReference type="PIRSR" id="PIRSR000615-1"/>
    </source>
</evidence>
<evidence type="ECO:0000256" key="7">
    <source>
        <dbReference type="ARBA" id="ARBA00022777"/>
    </source>
</evidence>
<protein>
    <recommendedName>
        <fullName evidence="2">receptor protein-tyrosine kinase</fullName>
        <ecNumber evidence="2">2.7.10.1</ecNumber>
    </recommendedName>
</protein>
<dbReference type="InterPro" id="IPR020635">
    <property type="entry name" value="Tyr_kinase_cat_dom"/>
</dbReference>
<feature type="active site" description="Proton acceptor" evidence="17">
    <location>
        <position position="1025"/>
    </location>
</feature>
<dbReference type="GO" id="GO:0004714">
    <property type="term" value="F:transmembrane receptor protein tyrosine kinase activity"/>
    <property type="evidence" value="ECO:0007669"/>
    <property type="project" value="UniProtKB-EC"/>
</dbReference>
<evidence type="ECO:0000256" key="5">
    <source>
        <dbReference type="ARBA" id="ARBA00022692"/>
    </source>
</evidence>
<evidence type="ECO:0000256" key="11">
    <source>
        <dbReference type="ARBA" id="ARBA00023137"/>
    </source>
</evidence>
<name>A0A915CC80_PARUN</name>
<evidence type="ECO:0000259" key="22">
    <source>
        <dbReference type="PROSITE" id="PS50011"/>
    </source>
</evidence>
<dbReference type="SUPFAM" id="SSF56112">
    <property type="entry name" value="Protein kinase-like (PK-like)"/>
    <property type="match status" value="1"/>
</dbReference>
<dbReference type="InterPro" id="IPR036179">
    <property type="entry name" value="Ig-like_dom_sf"/>
</dbReference>
<dbReference type="FunFam" id="1.10.510.10:FF:000554">
    <property type="entry name" value="Predicted protein"/>
    <property type="match status" value="1"/>
</dbReference>
<evidence type="ECO:0000256" key="8">
    <source>
        <dbReference type="ARBA" id="ARBA00022840"/>
    </source>
</evidence>
<dbReference type="InterPro" id="IPR050122">
    <property type="entry name" value="RTK"/>
</dbReference>
<keyword evidence="19" id="KW-0460">Magnesium</keyword>
<dbReference type="PROSITE" id="PS00109">
    <property type="entry name" value="PROTEIN_KINASE_TYR"/>
    <property type="match status" value="1"/>
</dbReference>
<evidence type="ECO:0000256" key="1">
    <source>
        <dbReference type="ARBA" id="ARBA00004162"/>
    </source>
</evidence>
<dbReference type="InterPro" id="IPR011009">
    <property type="entry name" value="Kinase-like_dom_sf"/>
</dbReference>
<feature type="domain" description="Ig-like" evidence="23">
    <location>
        <begin position="37"/>
        <end position="138"/>
    </location>
</feature>
<keyword evidence="8 18" id="KW-0067">ATP-binding</keyword>
<feature type="domain" description="Ig-like" evidence="23">
    <location>
        <begin position="659"/>
        <end position="740"/>
    </location>
</feature>
<evidence type="ECO:0000256" key="15">
    <source>
        <dbReference type="ARBA" id="ARBA00023319"/>
    </source>
</evidence>
<keyword evidence="12" id="KW-1015">Disulfide bond</keyword>
<feature type="binding site" evidence="18">
    <location>
        <begin position="844"/>
        <end position="851"/>
    </location>
    <ligand>
        <name>ATP</name>
        <dbReference type="ChEBI" id="CHEBI:30616"/>
    </ligand>
</feature>
<evidence type="ECO:0000256" key="12">
    <source>
        <dbReference type="ARBA" id="ARBA00023157"/>
    </source>
</evidence>
<feature type="binding site" evidence="18 20">
    <location>
        <position position="876"/>
    </location>
    <ligand>
        <name>ATP</name>
        <dbReference type="ChEBI" id="CHEBI:30616"/>
    </ligand>
</feature>
<keyword evidence="9 21" id="KW-1133">Transmembrane helix</keyword>
<dbReference type="PANTHER" id="PTHR24416:SF602">
    <property type="entry name" value="PROTEIN VER-1-RELATED"/>
    <property type="match status" value="1"/>
</dbReference>
<dbReference type="GO" id="GO:0046872">
    <property type="term" value="F:metal ion binding"/>
    <property type="evidence" value="ECO:0007669"/>
    <property type="project" value="UniProtKB-KW"/>
</dbReference>
<dbReference type="InterPro" id="IPR013098">
    <property type="entry name" value="Ig_I-set"/>
</dbReference>
<comment type="catalytic activity">
    <reaction evidence="16">
        <text>L-tyrosyl-[protein] + ATP = O-phospho-L-tyrosyl-[protein] + ADP + H(+)</text>
        <dbReference type="Rhea" id="RHEA:10596"/>
        <dbReference type="Rhea" id="RHEA-COMP:10136"/>
        <dbReference type="Rhea" id="RHEA-COMP:20101"/>
        <dbReference type="ChEBI" id="CHEBI:15378"/>
        <dbReference type="ChEBI" id="CHEBI:30616"/>
        <dbReference type="ChEBI" id="CHEBI:46858"/>
        <dbReference type="ChEBI" id="CHEBI:61978"/>
        <dbReference type="ChEBI" id="CHEBI:456216"/>
        <dbReference type="EC" id="2.7.10.1"/>
    </reaction>
</comment>
<keyword evidence="19" id="KW-0479">Metal-binding</keyword>
<dbReference type="SMART" id="SM00409">
    <property type="entry name" value="IG"/>
    <property type="match status" value="5"/>
</dbReference>
<keyword evidence="7" id="KW-0418">Kinase</keyword>
<proteinExistence type="predicted"/>
<dbReference type="PROSITE" id="PS50835">
    <property type="entry name" value="IG_LIKE"/>
    <property type="match status" value="4"/>
</dbReference>
<dbReference type="CDD" id="cd00192">
    <property type="entry name" value="PTKc"/>
    <property type="match status" value="1"/>
</dbReference>
<dbReference type="GO" id="GO:0007169">
    <property type="term" value="P:cell surface receptor protein tyrosine kinase signaling pathway"/>
    <property type="evidence" value="ECO:0007669"/>
    <property type="project" value="TreeGrafter"/>
</dbReference>
<accession>A0A915CC80</accession>
<organism evidence="24 25">
    <name type="scientific">Parascaris univalens</name>
    <name type="common">Nematode worm</name>
    <dbReference type="NCBI Taxonomy" id="6257"/>
    <lineage>
        <taxon>Eukaryota</taxon>
        <taxon>Metazoa</taxon>
        <taxon>Ecdysozoa</taxon>
        <taxon>Nematoda</taxon>
        <taxon>Chromadorea</taxon>
        <taxon>Rhabditida</taxon>
        <taxon>Spirurina</taxon>
        <taxon>Ascaridomorpha</taxon>
        <taxon>Ascaridoidea</taxon>
        <taxon>Ascarididae</taxon>
        <taxon>Parascaris</taxon>
    </lineage>
</organism>
<dbReference type="InterPro" id="IPR003598">
    <property type="entry name" value="Ig_sub2"/>
</dbReference>
<dbReference type="Pfam" id="PF13895">
    <property type="entry name" value="Ig_2"/>
    <property type="match status" value="1"/>
</dbReference>
<evidence type="ECO:0000259" key="23">
    <source>
        <dbReference type="PROSITE" id="PS50835"/>
    </source>
</evidence>
<keyword evidence="14" id="KW-0325">Glycoprotein</keyword>
<evidence type="ECO:0000256" key="2">
    <source>
        <dbReference type="ARBA" id="ARBA00011902"/>
    </source>
</evidence>
<feature type="binding site" evidence="19">
    <location>
        <position position="1043"/>
    </location>
    <ligand>
        <name>Mg(2+)</name>
        <dbReference type="ChEBI" id="CHEBI:18420"/>
    </ligand>
</feature>
<feature type="binding site" evidence="19">
    <location>
        <position position="806"/>
    </location>
    <ligand>
        <name>Mg(2+)</name>
        <dbReference type="ChEBI" id="CHEBI:18420"/>
    </ligand>
</feature>
<dbReference type="Gene3D" id="2.60.40.10">
    <property type="entry name" value="Immunoglobulins"/>
    <property type="match status" value="4"/>
</dbReference>
<dbReference type="GO" id="GO:0045138">
    <property type="term" value="P:nematode male tail tip morphogenesis"/>
    <property type="evidence" value="ECO:0007669"/>
    <property type="project" value="UniProtKB-ARBA"/>
</dbReference>
<evidence type="ECO:0000256" key="18">
    <source>
        <dbReference type="PIRSR" id="PIRSR000615-2"/>
    </source>
</evidence>
<evidence type="ECO:0000256" key="21">
    <source>
        <dbReference type="SAM" id="Phobius"/>
    </source>
</evidence>
<dbReference type="FunFam" id="3.30.200.20:FF:000586">
    <property type="entry name" value="Receptor protein-tyrosine kinase"/>
    <property type="match status" value="1"/>
</dbReference>
<evidence type="ECO:0000256" key="6">
    <source>
        <dbReference type="ARBA" id="ARBA00022741"/>
    </source>
</evidence>
<feature type="domain" description="Protein kinase" evidence="22">
    <location>
        <begin position="837"/>
        <end position="1167"/>
    </location>
</feature>
<evidence type="ECO:0000256" key="3">
    <source>
        <dbReference type="ARBA" id="ARBA00022475"/>
    </source>
</evidence>
<dbReference type="Pfam" id="PF07714">
    <property type="entry name" value="PK_Tyr_Ser-Thr"/>
    <property type="match status" value="1"/>
</dbReference>
<sequence length="1225" mass="139588">MVSLLPVGFMGWGGMSFRPFDVIVMVIISVGAASVPPDISAHLKLPEYKNQPYYEVELGRTLELNCSATEGVRWILPDNALSTGFDSAEVESRSKIVNGYDAGFRTLRIENLKHSDTGEYICMAETSRFNSSVYVYVTARKGSKSVFLSEHPLIIPTVLNEPIIVIPCRVNRFIPSGVKLFVNHVQRTQATDYDPRYGFHLERRLVNDRSETPIRCEYKGDKSEVLIVPSEGNVQSKGLPQIEAQNQWPYEGEEYEMSCTFHTKQIYKYALNWRCPRCEEEPDRVISHRYVKIKEGARKMLLIKGLTAADNGIYECILTNKDDTNDSRNATYELQISATKGQIRVVDATDVTDFDEGDTIKLFHLAKSYPPDEYKSQWRKLYKISTSPETQFAAVENGVTSLRKEEIHEDSVTIADAKVEDSGVYELSVFVGPDYTYTRNWTVRVKPLETRPRLLVFDKNANIDASLPVLLHKKLTVICTIFDVIERNPLLFMKRHSDEGEWQPVNDVERLTDLSYEWAVQWSFVADSEIGLRCEDSVLTEADEVLISVTAVADINATFSFIKPDLSLTESQNIFEGDRVELICLLPIKQRFDVVWTHNGVTLPPPRKVADEFAQKYVTTISEVTARDSGVYECDATSLDDETRRTISLSIEVHEVIAPHIDEMLADDQHAANYGERTELICPIVGSPTPMYKWLKNGNEYMGAGSLTRKLEFSRVIVEDKGVYTCLAKNRAGSQEASVMLILLNEPAYARSTRQWWIFALPTLIVLILLMVAMIFIVKQRRKSKLQEQQLQALYNQLMGNDAHEYLTQPLDPKHPLHERVEQLPYDRRFEISKEKLVFKQLLGGGQFGQVFFGELRKTRVTDASAASDTIDVAIKAPRDGRNVNHQKALADELKVMIAIGTHPNVLCLIGAVTKQMSTGQLYVVMEYCENNNLRDFLSKNSGGFLDEIENVDELTTPDGYLAPTHTTAQPNQLYKAEIDKDWAEEVDNERQRGKMITSSDLISFGYQIANGMEYLASRTCIHRDLAARNVLVTKQRAIRIADFGLARKDERIYHIRSSQNVPLPFKWMALESILNHDFTEESDVWAYGVLLWEIFSLGRVPYPQIPNDDLISYLQAGNRMEQPRFAATDIYNLMRQCWLSDPTSRPTFSECKVAMRAHLCRASPVLDKRLHVLFEREKQIMDRYSEWRDPDDDEDLRAQATRNGFIAVPTQEPNHGNVYTEFSH</sequence>
<evidence type="ECO:0000256" key="16">
    <source>
        <dbReference type="ARBA" id="ARBA00051243"/>
    </source>
</evidence>
<keyword evidence="4" id="KW-0808">Transferase</keyword>
<dbReference type="Gene3D" id="3.30.200.20">
    <property type="entry name" value="Phosphorylase Kinase, domain 1"/>
    <property type="match status" value="1"/>
</dbReference>
<evidence type="ECO:0000256" key="9">
    <source>
        <dbReference type="ARBA" id="ARBA00022989"/>
    </source>
</evidence>
<dbReference type="InterPro" id="IPR017441">
    <property type="entry name" value="Protein_kinase_ATP_BS"/>
</dbReference>
<dbReference type="Pfam" id="PF07679">
    <property type="entry name" value="I-set"/>
    <property type="match status" value="1"/>
</dbReference>
<feature type="transmembrane region" description="Helical" evidence="21">
    <location>
        <begin position="756"/>
        <end position="778"/>
    </location>
</feature>
<keyword evidence="10 21" id="KW-0472">Membrane</keyword>
<dbReference type="InterPro" id="IPR001245">
    <property type="entry name" value="Ser-Thr/Tyr_kinase_cat_dom"/>
</dbReference>
<evidence type="ECO:0000313" key="24">
    <source>
        <dbReference type="Proteomes" id="UP000887569"/>
    </source>
</evidence>
<evidence type="ECO:0000256" key="4">
    <source>
        <dbReference type="ARBA" id="ARBA00022679"/>
    </source>
</evidence>
<keyword evidence="11" id="KW-0829">Tyrosine-protein kinase</keyword>
<dbReference type="SMART" id="SM00219">
    <property type="entry name" value="TyrKc"/>
    <property type="match status" value="1"/>
</dbReference>
<dbReference type="AlphaFoldDB" id="A0A915CC80"/>
<dbReference type="SUPFAM" id="SSF48726">
    <property type="entry name" value="Immunoglobulin"/>
    <property type="match status" value="4"/>
</dbReference>
<dbReference type="GO" id="GO:0005524">
    <property type="term" value="F:ATP binding"/>
    <property type="evidence" value="ECO:0007669"/>
    <property type="project" value="UniProtKB-UniRule"/>
</dbReference>
<dbReference type="InterPro" id="IPR008266">
    <property type="entry name" value="Tyr_kinase_AS"/>
</dbReference>
<feature type="binding site" evidence="18">
    <location>
        <position position="1029"/>
    </location>
    <ligand>
        <name>ATP</name>
        <dbReference type="ChEBI" id="CHEBI:30616"/>
    </ligand>
</feature>
<feature type="domain" description="Ig-like" evidence="23">
    <location>
        <begin position="564"/>
        <end position="650"/>
    </location>
</feature>
<dbReference type="PROSITE" id="PS50011">
    <property type="entry name" value="PROTEIN_KINASE_DOM"/>
    <property type="match status" value="1"/>
</dbReference>
<evidence type="ECO:0000256" key="14">
    <source>
        <dbReference type="ARBA" id="ARBA00023180"/>
    </source>
</evidence>
<keyword evidence="6 18" id="KW-0547">Nucleotide-binding</keyword>
<dbReference type="InterPro" id="IPR013151">
    <property type="entry name" value="Immunoglobulin_dom"/>
</dbReference>
<dbReference type="PIRSF" id="PIRSF000615">
    <property type="entry name" value="TyrPK_CSF1-R"/>
    <property type="match status" value="1"/>
</dbReference>
<dbReference type="WBParaSite" id="PgR119X_g020_t03">
    <property type="protein sequence ID" value="PgR119X_g020_t03"/>
    <property type="gene ID" value="PgR119X_g020"/>
</dbReference>
<keyword evidence="24" id="KW-1185">Reference proteome</keyword>
<feature type="binding site" evidence="19">
    <location>
        <position position="1030"/>
    </location>
    <ligand>
        <name>Mg(2+)</name>
        <dbReference type="ChEBI" id="CHEBI:18420"/>
    </ligand>
</feature>
<dbReference type="Proteomes" id="UP000887569">
    <property type="component" value="Unplaced"/>
</dbReference>
<dbReference type="Gene3D" id="1.10.510.10">
    <property type="entry name" value="Transferase(Phosphotransferase) domain 1"/>
    <property type="match status" value="1"/>
</dbReference>
<dbReference type="GO" id="GO:0005886">
    <property type="term" value="C:plasma membrane"/>
    <property type="evidence" value="ECO:0007669"/>
    <property type="project" value="UniProtKB-SubCell"/>
</dbReference>
<evidence type="ECO:0000256" key="13">
    <source>
        <dbReference type="ARBA" id="ARBA00023170"/>
    </source>
</evidence>
<dbReference type="InterPro" id="IPR003599">
    <property type="entry name" value="Ig_sub"/>
</dbReference>
<keyword evidence="13" id="KW-0675">Receptor</keyword>